<accession>A0A974D0I9</accession>
<dbReference type="InterPro" id="IPR042509">
    <property type="entry name" value="ZCCHC3"/>
</dbReference>
<evidence type="ECO:0000313" key="4">
    <source>
        <dbReference type="Proteomes" id="UP000694892"/>
    </source>
</evidence>
<dbReference type="GO" id="GO:0003690">
    <property type="term" value="F:double-stranded DNA binding"/>
    <property type="evidence" value="ECO:0007669"/>
    <property type="project" value="InterPro"/>
</dbReference>
<feature type="domain" description="Zinc finger CCHC" evidence="2">
    <location>
        <begin position="300"/>
        <end position="339"/>
    </location>
</feature>
<reference evidence="4" key="1">
    <citation type="journal article" date="2016" name="Nature">
        <title>Genome evolution in the allotetraploid frog Xenopus laevis.</title>
        <authorList>
            <person name="Session A.M."/>
            <person name="Uno Y."/>
            <person name="Kwon T."/>
            <person name="Chapman J.A."/>
            <person name="Toyoda A."/>
            <person name="Takahashi S."/>
            <person name="Fukui A."/>
            <person name="Hikosaka A."/>
            <person name="Suzuki A."/>
            <person name="Kondo M."/>
            <person name="van Heeringen S.J."/>
            <person name="Quigley I."/>
            <person name="Heinz S."/>
            <person name="Ogino H."/>
            <person name="Ochi H."/>
            <person name="Hellsten U."/>
            <person name="Lyons J.B."/>
            <person name="Simakov O."/>
            <person name="Putnam N."/>
            <person name="Stites J."/>
            <person name="Kuroki Y."/>
            <person name="Tanaka T."/>
            <person name="Michiue T."/>
            <person name="Watanabe M."/>
            <person name="Bogdanovic O."/>
            <person name="Lister R."/>
            <person name="Georgiou G."/>
            <person name="Paranjpe S.S."/>
            <person name="van Kruijsbergen I."/>
            <person name="Shu S."/>
            <person name="Carlson J."/>
            <person name="Kinoshita T."/>
            <person name="Ohta Y."/>
            <person name="Mawaribuchi S."/>
            <person name="Jenkins J."/>
            <person name="Grimwood J."/>
            <person name="Schmutz J."/>
            <person name="Mitros T."/>
            <person name="Mozaffari S.V."/>
            <person name="Suzuki Y."/>
            <person name="Haramoto Y."/>
            <person name="Yamamoto T.S."/>
            <person name="Takagi C."/>
            <person name="Heald R."/>
            <person name="Miller K."/>
            <person name="Haudenschild C."/>
            <person name="Kitzman J."/>
            <person name="Nakayama T."/>
            <person name="Izutsu Y."/>
            <person name="Robert J."/>
            <person name="Fortriede J."/>
            <person name="Burns K."/>
            <person name="Lotay V."/>
            <person name="Karimi K."/>
            <person name="Yasuoka Y."/>
            <person name="Dichmann D.S."/>
            <person name="Flajnik M.F."/>
            <person name="Houston D.W."/>
            <person name="Shendure J."/>
            <person name="DuPasquier L."/>
            <person name="Vize P.D."/>
            <person name="Zorn A.M."/>
            <person name="Ito M."/>
            <person name="Marcotte E.M."/>
            <person name="Wallingford J.B."/>
            <person name="Ito Y."/>
            <person name="Asashima M."/>
            <person name="Ueno N."/>
            <person name="Matsuda Y."/>
            <person name="Veenstra G.J."/>
            <person name="Fujiyama A."/>
            <person name="Harland R.M."/>
            <person name="Taira M."/>
            <person name="Rokhsar D.S."/>
        </authorList>
    </citation>
    <scope>NUCLEOTIDE SEQUENCE [LARGE SCALE GENOMIC DNA]</scope>
    <source>
        <strain evidence="4">J</strain>
    </source>
</reference>
<dbReference type="InterPro" id="IPR057811">
    <property type="entry name" value="RBD_ZCCHC3_2nd"/>
</dbReference>
<dbReference type="GO" id="GO:0002218">
    <property type="term" value="P:activation of innate immune response"/>
    <property type="evidence" value="ECO:0007669"/>
    <property type="project" value="InterPro"/>
</dbReference>
<feature type="compositionally biased region" description="Polar residues" evidence="1">
    <location>
        <begin position="192"/>
        <end position="213"/>
    </location>
</feature>
<feature type="region of interest" description="Disordered" evidence="1">
    <location>
        <begin position="150"/>
        <end position="220"/>
    </location>
</feature>
<dbReference type="GO" id="GO:0003723">
    <property type="term" value="F:RNA binding"/>
    <property type="evidence" value="ECO:0007669"/>
    <property type="project" value="InterPro"/>
</dbReference>
<dbReference type="Proteomes" id="UP000694892">
    <property type="component" value="Chromosome 4S"/>
</dbReference>
<dbReference type="Pfam" id="PF23058">
    <property type="entry name" value="RBD_ZCCHC3_2nd"/>
    <property type="match status" value="1"/>
</dbReference>
<dbReference type="EMBL" id="CM004473">
    <property type="protein sequence ID" value="OCT82032.1"/>
    <property type="molecule type" value="Genomic_DNA"/>
</dbReference>
<dbReference type="PANTHER" id="PTHR22639:SF8">
    <property type="match status" value="1"/>
</dbReference>
<feature type="compositionally biased region" description="Basic and acidic residues" evidence="1">
    <location>
        <begin position="159"/>
        <end position="176"/>
    </location>
</feature>
<dbReference type="PANTHER" id="PTHR22639">
    <property type="entry name" value="GAG-RELATED PROTEIN"/>
    <property type="match status" value="1"/>
</dbReference>
<organism evidence="3 4">
    <name type="scientific">Xenopus laevis</name>
    <name type="common">African clawed frog</name>
    <dbReference type="NCBI Taxonomy" id="8355"/>
    <lineage>
        <taxon>Eukaryota</taxon>
        <taxon>Metazoa</taxon>
        <taxon>Chordata</taxon>
        <taxon>Craniata</taxon>
        <taxon>Vertebrata</taxon>
        <taxon>Euteleostomi</taxon>
        <taxon>Amphibia</taxon>
        <taxon>Batrachia</taxon>
        <taxon>Anura</taxon>
        <taxon>Pipoidea</taxon>
        <taxon>Pipidae</taxon>
        <taxon>Xenopodinae</taxon>
        <taxon>Xenopus</taxon>
        <taxon>Xenopus</taxon>
    </lineage>
</organism>
<name>A0A974D0I9_XENLA</name>
<dbReference type="AlphaFoldDB" id="A0A974D0I9"/>
<protein>
    <recommendedName>
        <fullName evidence="2">Zinc finger CCHC domain-containing protein</fullName>
    </recommendedName>
</protein>
<gene>
    <name evidence="3" type="ORF">XELAEV_18024540mg</name>
</gene>
<sequence length="376" mass="42510">MLGKQSKVQLKKAGRREGVKTHPLTAGKVLQRAESACCDKLQVAFNNYTTSSVQNQSYYLSKVDAINSELRALEKQISKNHRRIGPLSEVYVNLRRFEKTQGALKGSTVVTQIHAPTFIFSAEEIDEVGDHIKKTKPCFKEQETFVFSEEDFPTLSSRSEGKYHQESAVPSDKETSVPRTGTSAPVQDAPLATSQGHTVKPSSCNQPTNPSSSSRREVGPPALCVWSRPTNRIRFPGVENNITGPVFKHTNGLYQILRLMTLYSKSLFFRWDYDNFRNTGLWKDFRVIPNTKPETKRVTILFKNDYVPPEDILIWLKRQCKVLTPPRMYIDNNGYWSGGHVSKDCGDVKCNLCGYYGHSHRACRRLLTTSWKAALG</sequence>
<evidence type="ECO:0000313" key="3">
    <source>
        <dbReference type="EMBL" id="OCT82032.1"/>
    </source>
</evidence>
<evidence type="ECO:0000256" key="1">
    <source>
        <dbReference type="SAM" id="MobiDB-lite"/>
    </source>
</evidence>
<proteinExistence type="predicted"/>
<evidence type="ECO:0000259" key="2">
    <source>
        <dbReference type="Pfam" id="PF23058"/>
    </source>
</evidence>